<evidence type="ECO:0000256" key="11">
    <source>
        <dbReference type="PIRSR" id="PIRSR607992-2"/>
    </source>
</evidence>
<accession>M9LPN7</accession>
<gene>
    <name evidence="13" type="ORF">PANT_10d00015</name>
</gene>
<feature type="binding site" description="axial binding residue" evidence="11">
    <location>
        <position position="252"/>
    </location>
    <ligand>
        <name>heme b</name>
        <dbReference type="ChEBI" id="CHEBI:60344"/>
        <note>ligand shared with SDHC</note>
    </ligand>
    <ligandPart>
        <name>Fe</name>
        <dbReference type="ChEBI" id="CHEBI:18248"/>
    </ligandPart>
</feature>
<dbReference type="PANTHER" id="PTHR13337">
    <property type="entry name" value="SUCCINATE DEHYDROGENASE"/>
    <property type="match status" value="1"/>
</dbReference>
<dbReference type="GO" id="GO:0006121">
    <property type="term" value="P:mitochondrial electron transport, succinate to ubiquinone"/>
    <property type="evidence" value="ECO:0007669"/>
    <property type="project" value="TreeGrafter"/>
</dbReference>
<evidence type="ECO:0000256" key="4">
    <source>
        <dbReference type="ARBA" id="ARBA00022692"/>
    </source>
</evidence>
<keyword evidence="11" id="KW-0408">Iron</keyword>
<keyword evidence="5" id="KW-0999">Mitochondrion inner membrane</keyword>
<feature type="region of interest" description="Disordered" evidence="12">
    <location>
        <begin position="1"/>
        <end position="20"/>
    </location>
</feature>
<dbReference type="CDD" id="cd03496">
    <property type="entry name" value="SQR_TypeC_CybS"/>
    <property type="match status" value="1"/>
</dbReference>
<feature type="binding site" evidence="10">
    <location>
        <position position="264"/>
    </location>
    <ligand>
        <name>a ubiquinone</name>
        <dbReference type="ChEBI" id="CHEBI:16389"/>
        <note>ligand shared with IP/SDHB</note>
    </ligand>
</feature>
<reference evidence="14" key="1">
    <citation type="journal article" date="2013" name="Genome Announc.">
        <title>Genome sequence of the basidiomycetous yeast Pseudozyma antarctica T-34, a producer of the glycolipid biosurfactants mannosylerythritol lipids.</title>
        <authorList>
            <person name="Morita T."/>
            <person name="Koike H."/>
            <person name="Koyama Y."/>
            <person name="Hagiwara H."/>
            <person name="Ito E."/>
            <person name="Fukuoka T."/>
            <person name="Imura T."/>
            <person name="Machida M."/>
            <person name="Kitamoto D."/>
        </authorList>
    </citation>
    <scope>NUCLEOTIDE SEQUENCE [LARGE SCALE GENOMIC DNA]</scope>
    <source>
        <strain evidence="14">T-34</strain>
    </source>
</reference>
<dbReference type="AlphaFoldDB" id="M9LPN7"/>
<feature type="compositionally biased region" description="Basic and acidic residues" evidence="12">
    <location>
        <begin position="8"/>
        <end position="20"/>
    </location>
</feature>
<keyword evidence="6" id="KW-0809">Transit peptide</keyword>
<dbReference type="PANTHER" id="PTHR13337:SF2">
    <property type="entry name" value="SUCCINATE DEHYDROGENASE [UBIQUINONE] CYTOCHROME B SMALL SUBUNIT, MITOCHONDRIAL"/>
    <property type="match status" value="1"/>
</dbReference>
<evidence type="ECO:0000256" key="10">
    <source>
        <dbReference type="PIRSR" id="PIRSR607992-1"/>
    </source>
</evidence>
<keyword evidence="8" id="KW-0496">Mitochondrion</keyword>
<comment type="similarity">
    <text evidence="2">Belongs to the CybS family.</text>
</comment>
<feature type="region of interest" description="Disordered" evidence="12">
    <location>
        <begin position="90"/>
        <end position="140"/>
    </location>
</feature>
<dbReference type="Pfam" id="PF05328">
    <property type="entry name" value="CybS"/>
    <property type="match status" value="1"/>
</dbReference>
<feature type="compositionally biased region" description="Polar residues" evidence="12">
    <location>
        <begin position="90"/>
        <end position="104"/>
    </location>
</feature>
<keyword evidence="13" id="KW-0413">Isomerase</keyword>
<evidence type="ECO:0000313" key="13">
    <source>
        <dbReference type="EMBL" id="GAC74106.1"/>
    </source>
</evidence>
<evidence type="ECO:0000256" key="8">
    <source>
        <dbReference type="ARBA" id="ARBA00023128"/>
    </source>
</evidence>
<keyword evidence="7" id="KW-1133">Transmembrane helix</keyword>
<dbReference type="GO" id="GO:0048039">
    <property type="term" value="F:ubiquinone binding"/>
    <property type="evidence" value="ECO:0007669"/>
    <property type="project" value="TreeGrafter"/>
</dbReference>
<proteinExistence type="inferred from homology"/>
<evidence type="ECO:0000256" key="12">
    <source>
        <dbReference type="SAM" id="MobiDB-lite"/>
    </source>
</evidence>
<keyword evidence="3" id="KW-0813">Transport</keyword>
<evidence type="ECO:0000256" key="6">
    <source>
        <dbReference type="ARBA" id="ARBA00022946"/>
    </source>
</evidence>
<sequence>MTNGTPARDPRRLAQAHSERAWPSRAAPHLQLNRVVPFWILTSAVYHHPISIIYTKMRAMLPALQQPLRLSMAARNPQLRMIAGGSRAFQTTPTGKVAASSQGPGKQHGLQRPTDDSRGAQMRAGGLLGASSGARGGRHDDDDGFEDVLFSRGIVARTGSLAVGRSTSTFIVLMQVMAVLSTSLARLSNSYVKGTVNDPTPFPEPNAAHGSNHWAFERGLSVALIPLVAAGFAKHGSSAILDGALALTLVVHSHIGFDCILADYLHKRKFPIAGPLSTWTLRAATLATLYGLYEFNTSKYRSPDHDVGLTELIAKVWTA</sequence>
<dbReference type="Proteomes" id="UP000011976">
    <property type="component" value="Unassembled WGS sequence"/>
</dbReference>
<keyword evidence="11" id="KW-0479">Metal-binding</keyword>
<dbReference type="GO" id="GO:0005743">
    <property type="term" value="C:mitochondrial inner membrane"/>
    <property type="evidence" value="ECO:0007669"/>
    <property type="project" value="UniProtKB-SubCell"/>
</dbReference>
<protein>
    <submittedName>
        <fullName evidence="13">Glucosamine-6-phosphate isomerase</fullName>
    </submittedName>
</protein>
<dbReference type="OrthoDB" id="18577at2759"/>
<evidence type="ECO:0000313" key="14">
    <source>
        <dbReference type="Proteomes" id="UP000011976"/>
    </source>
</evidence>
<dbReference type="GO" id="GO:0020037">
    <property type="term" value="F:heme binding"/>
    <property type="evidence" value="ECO:0007669"/>
    <property type="project" value="TreeGrafter"/>
</dbReference>
<keyword evidence="4" id="KW-0812">Transmembrane</keyword>
<evidence type="ECO:0000256" key="9">
    <source>
        <dbReference type="ARBA" id="ARBA00023136"/>
    </source>
</evidence>
<feature type="compositionally biased region" description="Low complexity" evidence="12">
    <location>
        <begin position="123"/>
        <end position="133"/>
    </location>
</feature>
<name>M9LPN7_PSEA3</name>
<dbReference type="GO" id="GO:0016853">
    <property type="term" value="F:isomerase activity"/>
    <property type="evidence" value="ECO:0007669"/>
    <property type="project" value="UniProtKB-KW"/>
</dbReference>
<dbReference type="STRING" id="1151754.M9LPN7"/>
<evidence type="ECO:0000256" key="7">
    <source>
        <dbReference type="ARBA" id="ARBA00022989"/>
    </source>
</evidence>
<dbReference type="GO" id="GO:0006099">
    <property type="term" value="P:tricarboxylic acid cycle"/>
    <property type="evidence" value="ECO:0007669"/>
    <property type="project" value="TreeGrafter"/>
</dbReference>
<dbReference type="InterPro" id="IPR034804">
    <property type="entry name" value="SQR/QFR_C/D"/>
</dbReference>
<evidence type="ECO:0000256" key="3">
    <source>
        <dbReference type="ARBA" id="ARBA00022448"/>
    </source>
</evidence>
<organism evidence="13 14">
    <name type="scientific">Pseudozyma antarctica (strain T-34)</name>
    <name type="common">Yeast</name>
    <name type="synonym">Candida antarctica</name>
    <dbReference type="NCBI Taxonomy" id="1151754"/>
    <lineage>
        <taxon>Eukaryota</taxon>
        <taxon>Fungi</taxon>
        <taxon>Dikarya</taxon>
        <taxon>Basidiomycota</taxon>
        <taxon>Ustilaginomycotina</taxon>
        <taxon>Ustilaginomycetes</taxon>
        <taxon>Ustilaginales</taxon>
        <taxon>Ustilaginaceae</taxon>
        <taxon>Moesziomyces</taxon>
    </lineage>
</organism>
<comment type="subcellular location">
    <subcellularLocation>
        <location evidence="1">Mitochondrion inner membrane</location>
        <topology evidence="1">Multi-pass membrane protein</topology>
    </subcellularLocation>
</comment>
<dbReference type="InterPro" id="IPR007992">
    <property type="entry name" value="CybS"/>
</dbReference>
<evidence type="ECO:0000256" key="2">
    <source>
        <dbReference type="ARBA" id="ARBA00007294"/>
    </source>
</evidence>
<keyword evidence="9" id="KW-0472">Membrane</keyword>
<evidence type="ECO:0000256" key="5">
    <source>
        <dbReference type="ARBA" id="ARBA00022792"/>
    </source>
</evidence>
<dbReference type="Gene3D" id="1.20.1300.10">
    <property type="entry name" value="Fumarate reductase/succinate dehydrogenase, transmembrane subunit"/>
    <property type="match status" value="1"/>
</dbReference>
<dbReference type="EMBL" id="DF196776">
    <property type="protein sequence ID" value="GAC74106.1"/>
    <property type="molecule type" value="Genomic_DNA"/>
</dbReference>
<evidence type="ECO:0000256" key="1">
    <source>
        <dbReference type="ARBA" id="ARBA00004448"/>
    </source>
</evidence>
<dbReference type="GO" id="GO:0046872">
    <property type="term" value="F:metal ion binding"/>
    <property type="evidence" value="ECO:0007669"/>
    <property type="project" value="UniProtKB-KW"/>
</dbReference>